<dbReference type="GO" id="GO:0004553">
    <property type="term" value="F:hydrolase activity, hydrolyzing O-glycosyl compounds"/>
    <property type="evidence" value="ECO:0007669"/>
    <property type="project" value="InterPro"/>
</dbReference>
<evidence type="ECO:0000259" key="4">
    <source>
        <dbReference type="Pfam" id="PF00703"/>
    </source>
</evidence>
<evidence type="ECO:0000259" key="5">
    <source>
        <dbReference type="Pfam" id="PF02836"/>
    </source>
</evidence>
<evidence type="ECO:0000313" key="7">
    <source>
        <dbReference type="EMBL" id="GGL00465.1"/>
    </source>
</evidence>
<dbReference type="PANTHER" id="PTHR42732:SF3">
    <property type="entry name" value="HYDROLASE"/>
    <property type="match status" value="1"/>
</dbReference>
<feature type="domain" description="Glycoside hydrolase family 2 immunoglobulin-like beta-sandwich" evidence="4">
    <location>
        <begin position="234"/>
        <end position="337"/>
    </location>
</feature>
<dbReference type="Pfam" id="PF02836">
    <property type="entry name" value="Glyco_hydro_2_C"/>
    <property type="match status" value="1"/>
</dbReference>
<dbReference type="SUPFAM" id="SSF49785">
    <property type="entry name" value="Galactose-binding domain-like"/>
    <property type="match status" value="1"/>
</dbReference>
<dbReference type="Gene3D" id="3.20.20.80">
    <property type="entry name" value="Glycosidases"/>
    <property type="match status" value="1"/>
</dbReference>
<evidence type="ECO:0000313" key="8">
    <source>
        <dbReference type="Proteomes" id="UP000648535"/>
    </source>
</evidence>
<dbReference type="InterPro" id="IPR036156">
    <property type="entry name" value="Beta-gal/glucu_dom_sf"/>
</dbReference>
<dbReference type="InterPro" id="IPR008979">
    <property type="entry name" value="Galactose-bd-like_sf"/>
</dbReference>
<dbReference type="InterPro" id="IPR051913">
    <property type="entry name" value="GH2_Domain-Containing"/>
</dbReference>
<evidence type="ECO:0000256" key="1">
    <source>
        <dbReference type="ARBA" id="ARBA00007401"/>
    </source>
</evidence>
<reference evidence="7" key="2">
    <citation type="submission" date="2020-09" db="EMBL/GenBank/DDBJ databases">
        <authorList>
            <person name="Sun Q."/>
            <person name="Ohkuma M."/>
        </authorList>
    </citation>
    <scope>NUCLEOTIDE SEQUENCE</scope>
    <source>
        <strain evidence="7">JCM 1480</strain>
    </source>
</reference>
<dbReference type="AlphaFoldDB" id="A0A8H9L0Q5"/>
<evidence type="ECO:0000256" key="2">
    <source>
        <dbReference type="ARBA" id="ARBA00022801"/>
    </source>
</evidence>
<dbReference type="Pfam" id="PF02837">
    <property type="entry name" value="Glyco_hydro_2_N"/>
    <property type="match status" value="1"/>
</dbReference>
<evidence type="ECO:0000256" key="3">
    <source>
        <dbReference type="ARBA" id="ARBA00023295"/>
    </source>
</evidence>
<comment type="caution">
    <text evidence="7">The sequence shown here is derived from an EMBL/GenBank/DDBJ whole genome shotgun (WGS) entry which is preliminary data.</text>
</comment>
<dbReference type="InterPro" id="IPR006104">
    <property type="entry name" value="Glyco_hydro_2_N"/>
</dbReference>
<dbReference type="Pfam" id="PF00703">
    <property type="entry name" value="Glyco_hydro_2"/>
    <property type="match status" value="1"/>
</dbReference>
<reference evidence="7" key="1">
    <citation type="journal article" date="2014" name="Int. J. Syst. Evol. Microbiol.">
        <title>Complete genome sequence of Corynebacterium casei LMG S-19264T (=DSM 44701T), isolated from a smear-ripened cheese.</title>
        <authorList>
            <consortium name="US DOE Joint Genome Institute (JGI-PGF)"/>
            <person name="Walter F."/>
            <person name="Albersmeier A."/>
            <person name="Kalinowski J."/>
            <person name="Ruckert C."/>
        </authorList>
    </citation>
    <scope>NUCLEOTIDE SEQUENCE</scope>
    <source>
        <strain evidence="7">JCM 1480</strain>
    </source>
</reference>
<feature type="domain" description="Glycosyl hydrolases family 2 sugar binding" evidence="6">
    <location>
        <begin position="99"/>
        <end position="171"/>
    </location>
</feature>
<dbReference type="EMBL" id="BMOI01000007">
    <property type="protein sequence ID" value="GGL00465.1"/>
    <property type="molecule type" value="Genomic_DNA"/>
</dbReference>
<accession>A0A8H9L0Q5</accession>
<dbReference type="InterPro" id="IPR006103">
    <property type="entry name" value="Glyco_hydro_2_cat"/>
</dbReference>
<protein>
    <submittedName>
        <fullName evidence="7">Beta-galactosidase</fullName>
    </submittedName>
</protein>
<dbReference type="InterPro" id="IPR017853">
    <property type="entry name" value="GH"/>
</dbReference>
<dbReference type="Gene3D" id="2.60.40.10">
    <property type="entry name" value="Immunoglobulins"/>
    <property type="match status" value="1"/>
</dbReference>
<dbReference type="InterPro" id="IPR006102">
    <property type="entry name" value="Ig-like_GH2"/>
</dbReference>
<dbReference type="Gene3D" id="2.60.120.260">
    <property type="entry name" value="Galactose-binding domain-like"/>
    <property type="match status" value="1"/>
</dbReference>
<keyword evidence="3" id="KW-0326">Glycosidase</keyword>
<gene>
    <name evidence="7" type="ORF">GCM10009769_18340</name>
</gene>
<proteinExistence type="inferred from homology"/>
<dbReference type="SUPFAM" id="SSF49303">
    <property type="entry name" value="beta-Galactosidase/glucuronidase domain"/>
    <property type="match status" value="1"/>
</dbReference>
<organism evidence="7 8">
    <name type="scientific">Curtobacterium luteum</name>
    <dbReference type="NCBI Taxonomy" id="33881"/>
    <lineage>
        <taxon>Bacteria</taxon>
        <taxon>Bacillati</taxon>
        <taxon>Actinomycetota</taxon>
        <taxon>Actinomycetes</taxon>
        <taxon>Micrococcales</taxon>
        <taxon>Microbacteriaceae</taxon>
        <taxon>Curtobacterium</taxon>
    </lineage>
</organism>
<dbReference type="GO" id="GO:0005975">
    <property type="term" value="P:carbohydrate metabolic process"/>
    <property type="evidence" value="ECO:0007669"/>
    <property type="project" value="InterPro"/>
</dbReference>
<dbReference type="PANTHER" id="PTHR42732">
    <property type="entry name" value="BETA-GALACTOSIDASE"/>
    <property type="match status" value="1"/>
</dbReference>
<comment type="similarity">
    <text evidence="1">Belongs to the glycosyl hydrolase 2 family.</text>
</comment>
<name>A0A8H9L0Q5_9MICO</name>
<keyword evidence="2" id="KW-0378">Hydrolase</keyword>
<dbReference type="InterPro" id="IPR013783">
    <property type="entry name" value="Ig-like_fold"/>
</dbReference>
<dbReference type="SUPFAM" id="SSF51445">
    <property type="entry name" value="(Trans)glycosidases"/>
    <property type="match status" value="1"/>
</dbReference>
<sequence length="639" mass="70000">MLPILDRALFTTMYATVQHGRMSTLAGNDAAPTALPVATEQDGTYPRPQLLRSAWADLDGTWSFRNDGDDPAWRGGFPDARDITVPFPPESVASGIGEPGFHPVVWYARELTADDLAAAGYSPSQPRLVLHFGAVDHRARVWIDGQFVGEHEGGHTPFSFDVTEALGADPEAAHTLVVRAEDDPLDVTQPRGKQDWHEEPHAIWYRRTTGIWQTVWLEAVPTVSIAALRWTNVDHATVRLTVRLAGVRSGGERLRVEARWAEEHLATVETNLPDVGRSSAIDSEVDVVLPITRQTNGQAEDELVWTPETPRLVDATVSLLDADGSAVDAVASYFGLRTAGTGQGAFLLNGRSYDVRSVLNQGYWPESHLAAPSRAALRREVELIKELGFNAARNHQKVEDPRFLWWADKLGLLVWGEMPGAYAFSPLAVQRLVREWMDAVERDASHPSIVTWVPANESWGVQHIAVDPAQQAYARALADVARALDPTRPVISNDGWEHPASDIITIHDYEGDGAVLARTYADDGARAALLRGTGPADRRILVGGAVDEGQPVMLTEFGGVNYQPGIQREDGWGYTSASDGDDWIARITGLYDAIRASTFLAGSCYTQLTDTMQETNGLLNADRTPKVPIEQIRRAVTGR</sequence>
<evidence type="ECO:0000259" key="6">
    <source>
        <dbReference type="Pfam" id="PF02837"/>
    </source>
</evidence>
<dbReference type="Proteomes" id="UP000648535">
    <property type="component" value="Unassembled WGS sequence"/>
</dbReference>
<feature type="domain" description="Glycoside hydrolase family 2 catalytic" evidence="5">
    <location>
        <begin position="345"/>
        <end position="508"/>
    </location>
</feature>